<evidence type="ECO:0000256" key="1">
    <source>
        <dbReference type="SAM" id="MobiDB-lite"/>
    </source>
</evidence>
<gene>
    <name evidence="2" type="ORF">ElyMa_003292300</name>
</gene>
<organism evidence="2 3">
    <name type="scientific">Elysia marginata</name>
    <dbReference type="NCBI Taxonomy" id="1093978"/>
    <lineage>
        <taxon>Eukaryota</taxon>
        <taxon>Metazoa</taxon>
        <taxon>Spiralia</taxon>
        <taxon>Lophotrochozoa</taxon>
        <taxon>Mollusca</taxon>
        <taxon>Gastropoda</taxon>
        <taxon>Heterobranchia</taxon>
        <taxon>Euthyneura</taxon>
        <taxon>Panpulmonata</taxon>
        <taxon>Sacoglossa</taxon>
        <taxon>Placobranchoidea</taxon>
        <taxon>Plakobranchidae</taxon>
        <taxon>Elysia</taxon>
    </lineage>
</organism>
<sequence length="143" mass="15740">MLLLPNDAVPETITSPLDLSQKLSQGFLSDTLPINNVIIFPETSRLSGSRGPWGRVSESEVPSKAESQSPRSLARPSLRVQSSEQGRVSESEVPSRLVAAHEALLRKLPLTRILYAPLTHFRENNEIALLLNVSRDSALELCE</sequence>
<dbReference type="EMBL" id="BMAT01006761">
    <property type="protein sequence ID" value="GFS19537.1"/>
    <property type="molecule type" value="Genomic_DNA"/>
</dbReference>
<proteinExistence type="predicted"/>
<protein>
    <submittedName>
        <fullName evidence="2">Uncharacterized protein</fullName>
    </submittedName>
</protein>
<keyword evidence="3" id="KW-1185">Reference proteome</keyword>
<dbReference type="Proteomes" id="UP000762676">
    <property type="component" value="Unassembled WGS sequence"/>
</dbReference>
<comment type="caution">
    <text evidence="2">The sequence shown here is derived from an EMBL/GenBank/DDBJ whole genome shotgun (WGS) entry which is preliminary data.</text>
</comment>
<reference evidence="2 3" key="1">
    <citation type="journal article" date="2021" name="Elife">
        <title>Chloroplast acquisition without the gene transfer in kleptoplastic sea slugs, Plakobranchus ocellatus.</title>
        <authorList>
            <person name="Maeda T."/>
            <person name="Takahashi S."/>
            <person name="Yoshida T."/>
            <person name="Shimamura S."/>
            <person name="Takaki Y."/>
            <person name="Nagai Y."/>
            <person name="Toyoda A."/>
            <person name="Suzuki Y."/>
            <person name="Arimoto A."/>
            <person name="Ishii H."/>
            <person name="Satoh N."/>
            <person name="Nishiyama T."/>
            <person name="Hasebe M."/>
            <person name="Maruyama T."/>
            <person name="Minagawa J."/>
            <person name="Obokata J."/>
            <person name="Shigenobu S."/>
        </authorList>
    </citation>
    <scope>NUCLEOTIDE SEQUENCE [LARGE SCALE GENOMIC DNA]</scope>
</reference>
<name>A0AAV4JDJ1_9GAST</name>
<evidence type="ECO:0000313" key="3">
    <source>
        <dbReference type="Proteomes" id="UP000762676"/>
    </source>
</evidence>
<feature type="compositionally biased region" description="Polar residues" evidence="1">
    <location>
        <begin position="79"/>
        <end position="88"/>
    </location>
</feature>
<dbReference type="AlphaFoldDB" id="A0AAV4JDJ1"/>
<accession>A0AAV4JDJ1</accession>
<evidence type="ECO:0000313" key="2">
    <source>
        <dbReference type="EMBL" id="GFS19537.1"/>
    </source>
</evidence>
<feature type="region of interest" description="Disordered" evidence="1">
    <location>
        <begin position="44"/>
        <end position="92"/>
    </location>
</feature>